<name>A0ABD6AN81_9EURY</name>
<dbReference type="RefSeq" id="WP_256408382.1">
    <property type="nucleotide sequence ID" value="NZ_JANHDN010000002.1"/>
</dbReference>
<keyword evidence="2" id="KW-1185">Reference proteome</keyword>
<sequence>MPDLQECIDEYAAEVEYTAHATKFLQLDRWTGDNPLLLLADAAGTTTGQAYFSQVKPSVETFQTKFLDTGRISSFSELADLDQQSPALTEIFEAQRKRRVLITGADTFAEIDAEDDLDRLQQWAEDADPTDYSEERFGRIRGVGLRTFQYLRMIAGIDTVKPDIQVQRFIKELSETTDTPHLDASTDQAVLDSCQWISDKTDYRMIELDQIAWWYFADATGRHAAETLNE</sequence>
<proteinExistence type="predicted"/>
<reference evidence="1 2" key="1">
    <citation type="journal article" date="2019" name="Int. J. Syst. Evol. Microbiol.">
        <title>The Global Catalogue of Microorganisms (GCM) 10K type strain sequencing project: providing services to taxonomists for standard genome sequencing and annotation.</title>
        <authorList>
            <consortium name="The Broad Institute Genomics Platform"/>
            <consortium name="The Broad Institute Genome Sequencing Center for Infectious Disease"/>
            <person name="Wu L."/>
            <person name="Ma J."/>
        </authorList>
    </citation>
    <scope>NUCLEOTIDE SEQUENCE [LARGE SCALE GENOMIC DNA]</scope>
    <source>
        <strain evidence="1 2">CGMCC 1.12554</strain>
    </source>
</reference>
<organism evidence="1 2">
    <name type="scientific">Halorubrum rutilum</name>
    <dbReference type="NCBI Taxonomy" id="1364933"/>
    <lineage>
        <taxon>Archaea</taxon>
        <taxon>Methanobacteriati</taxon>
        <taxon>Methanobacteriota</taxon>
        <taxon>Stenosarchaea group</taxon>
        <taxon>Halobacteria</taxon>
        <taxon>Halobacteriales</taxon>
        <taxon>Haloferacaceae</taxon>
        <taxon>Halorubrum</taxon>
    </lineage>
</organism>
<protein>
    <recommendedName>
        <fullName evidence="3">DNA polymerase I</fullName>
    </recommendedName>
</protein>
<dbReference type="AlphaFoldDB" id="A0ABD6AN81"/>
<evidence type="ECO:0000313" key="2">
    <source>
        <dbReference type="Proteomes" id="UP001596545"/>
    </source>
</evidence>
<dbReference type="Proteomes" id="UP001596545">
    <property type="component" value="Unassembled WGS sequence"/>
</dbReference>
<evidence type="ECO:0000313" key="1">
    <source>
        <dbReference type="EMBL" id="MFC7325659.1"/>
    </source>
</evidence>
<dbReference type="EMBL" id="JBHTBL010000011">
    <property type="protein sequence ID" value="MFC7325659.1"/>
    <property type="molecule type" value="Genomic_DNA"/>
</dbReference>
<comment type="caution">
    <text evidence="1">The sequence shown here is derived from an EMBL/GenBank/DDBJ whole genome shotgun (WGS) entry which is preliminary data.</text>
</comment>
<accession>A0ABD6AN81</accession>
<gene>
    <name evidence="1" type="ORF">ACFQMF_13850</name>
</gene>
<evidence type="ECO:0008006" key="3">
    <source>
        <dbReference type="Google" id="ProtNLM"/>
    </source>
</evidence>